<evidence type="ECO:0000313" key="2">
    <source>
        <dbReference type="EMBL" id="GAG47523.1"/>
    </source>
</evidence>
<organism evidence="2">
    <name type="scientific">marine sediment metagenome</name>
    <dbReference type="NCBI Taxonomy" id="412755"/>
    <lineage>
        <taxon>unclassified sequences</taxon>
        <taxon>metagenomes</taxon>
        <taxon>ecological metagenomes</taxon>
    </lineage>
</organism>
<dbReference type="Gene3D" id="3.40.50.300">
    <property type="entry name" value="P-loop containing nucleotide triphosphate hydrolases"/>
    <property type="match status" value="1"/>
</dbReference>
<feature type="non-terminal residue" evidence="2">
    <location>
        <position position="220"/>
    </location>
</feature>
<dbReference type="SUPFAM" id="SSF54211">
    <property type="entry name" value="Ribosomal protein S5 domain 2-like"/>
    <property type="match status" value="1"/>
</dbReference>
<dbReference type="InterPro" id="IPR000523">
    <property type="entry name" value="Mg_chelatse_chII-like_cat_dom"/>
</dbReference>
<accession>X0YFY6</accession>
<dbReference type="GO" id="GO:0005524">
    <property type="term" value="F:ATP binding"/>
    <property type="evidence" value="ECO:0007669"/>
    <property type="project" value="InterPro"/>
</dbReference>
<dbReference type="InterPro" id="IPR014721">
    <property type="entry name" value="Ribsml_uS5_D2-typ_fold_subgr"/>
</dbReference>
<name>X0YFY6_9ZZZZ</name>
<dbReference type="Gene3D" id="3.30.230.10">
    <property type="match status" value="1"/>
</dbReference>
<sequence>LEFALASVMGIDGFVVRVEVDITQGLPAFITVGLAEGAVRESRVRVSSAIRNAGYTLPLCKIVANLAPADVRKEGSGFDLPLAVAILGALGHIGQGRFASHALAGELSLDGDLRAVTGTFPMALACYRRGFEGLIVPEGNAAEAALVEGLDVRWARTLHEVAEFMNGTGDLPLPCKTKTASPAPEREDLRDVAGQHAARRAVEIAAAGAHSFLLIGPPGA</sequence>
<dbReference type="InterPro" id="IPR027417">
    <property type="entry name" value="P-loop_NTPase"/>
</dbReference>
<dbReference type="Pfam" id="PF01078">
    <property type="entry name" value="Mg_chelatase"/>
    <property type="match status" value="1"/>
</dbReference>
<gene>
    <name evidence="2" type="ORF">S01H1_80415</name>
</gene>
<dbReference type="AlphaFoldDB" id="X0YFY6"/>
<protein>
    <recommendedName>
        <fullName evidence="1">Magnesium chelatase ChlI-like catalytic domain-containing protein</fullName>
    </recommendedName>
</protein>
<reference evidence="2" key="1">
    <citation type="journal article" date="2014" name="Front. Microbiol.">
        <title>High frequency of phylogenetically diverse reductive dehalogenase-homologous genes in deep subseafloor sedimentary metagenomes.</title>
        <authorList>
            <person name="Kawai M."/>
            <person name="Futagami T."/>
            <person name="Toyoda A."/>
            <person name="Takaki Y."/>
            <person name="Nishi S."/>
            <person name="Hori S."/>
            <person name="Arai W."/>
            <person name="Tsubouchi T."/>
            <person name="Morono Y."/>
            <person name="Uchiyama I."/>
            <person name="Ito T."/>
            <person name="Fujiyama A."/>
            <person name="Inagaki F."/>
            <person name="Takami H."/>
        </authorList>
    </citation>
    <scope>NUCLEOTIDE SEQUENCE</scope>
    <source>
        <strain evidence="2">Expedition CK06-06</strain>
    </source>
</reference>
<dbReference type="Pfam" id="PF13541">
    <property type="entry name" value="ChlI"/>
    <property type="match status" value="1"/>
</dbReference>
<evidence type="ECO:0000259" key="1">
    <source>
        <dbReference type="Pfam" id="PF01078"/>
    </source>
</evidence>
<comment type="caution">
    <text evidence="2">The sequence shown here is derived from an EMBL/GenBank/DDBJ whole genome shotgun (WGS) entry which is preliminary data.</text>
</comment>
<feature type="non-terminal residue" evidence="2">
    <location>
        <position position="1"/>
    </location>
</feature>
<feature type="domain" description="Magnesium chelatase ChlI-like catalytic" evidence="1">
    <location>
        <begin position="188"/>
        <end position="220"/>
    </location>
</feature>
<proteinExistence type="predicted"/>
<dbReference type="InterPro" id="IPR020568">
    <property type="entry name" value="Ribosomal_Su5_D2-typ_SF"/>
</dbReference>
<dbReference type="EMBL" id="BARS01054301">
    <property type="protein sequence ID" value="GAG47523.1"/>
    <property type="molecule type" value="Genomic_DNA"/>
</dbReference>